<dbReference type="InterPro" id="IPR011013">
    <property type="entry name" value="Gal_mutarotase_sf_dom"/>
</dbReference>
<evidence type="ECO:0000256" key="3">
    <source>
        <dbReference type="ARBA" id="ARBA00022801"/>
    </source>
</evidence>
<dbReference type="PROSITE" id="PS51820">
    <property type="entry name" value="PA14"/>
    <property type="match status" value="1"/>
</dbReference>
<name>A0A937XBA0_UNCEI</name>
<dbReference type="GO" id="GO:0004559">
    <property type="term" value="F:alpha-mannosidase activity"/>
    <property type="evidence" value="ECO:0007669"/>
    <property type="project" value="InterPro"/>
</dbReference>
<dbReference type="InterPro" id="IPR000602">
    <property type="entry name" value="Glyco_hydro_38_N"/>
</dbReference>
<dbReference type="Proteomes" id="UP000748308">
    <property type="component" value="Unassembled WGS sequence"/>
</dbReference>
<evidence type="ECO:0000313" key="6">
    <source>
        <dbReference type="EMBL" id="MBM3317202.1"/>
    </source>
</evidence>
<keyword evidence="4" id="KW-0326">Glycosidase</keyword>
<reference evidence="6" key="1">
    <citation type="submission" date="2019-03" db="EMBL/GenBank/DDBJ databases">
        <title>Lake Tanganyika Metagenome-Assembled Genomes (MAGs).</title>
        <authorList>
            <person name="Tran P."/>
        </authorList>
    </citation>
    <scope>NUCLEOTIDE SEQUENCE</scope>
    <source>
        <strain evidence="6">M_DeepCast_400m_m2_100</strain>
    </source>
</reference>
<comment type="caution">
    <text evidence="6">The sequence shown here is derived from an EMBL/GenBank/DDBJ whole genome shotgun (WGS) entry which is preliminary data.</text>
</comment>
<keyword evidence="2" id="KW-0479">Metal-binding</keyword>
<dbReference type="InterPro" id="IPR011330">
    <property type="entry name" value="Glyco_hydro/deAcase_b/a-brl"/>
</dbReference>
<dbReference type="GO" id="GO:0009313">
    <property type="term" value="P:oligosaccharide catabolic process"/>
    <property type="evidence" value="ECO:0007669"/>
    <property type="project" value="TreeGrafter"/>
</dbReference>
<evidence type="ECO:0000256" key="2">
    <source>
        <dbReference type="ARBA" id="ARBA00022723"/>
    </source>
</evidence>
<dbReference type="Gene3D" id="1.20.1270.50">
    <property type="entry name" value="Glycoside hydrolase family 38, central domain"/>
    <property type="match status" value="1"/>
</dbReference>
<organism evidence="6 7">
    <name type="scientific">Eiseniibacteriota bacterium</name>
    <dbReference type="NCBI Taxonomy" id="2212470"/>
    <lineage>
        <taxon>Bacteria</taxon>
        <taxon>Candidatus Eiseniibacteriota</taxon>
    </lineage>
</organism>
<feature type="domain" description="PA14" evidence="5">
    <location>
        <begin position="1217"/>
        <end position="1353"/>
    </location>
</feature>
<evidence type="ECO:0000256" key="4">
    <source>
        <dbReference type="ARBA" id="ARBA00023295"/>
    </source>
</evidence>
<keyword evidence="3" id="KW-0378">Hydrolase</keyword>
<dbReference type="InterPro" id="IPR011658">
    <property type="entry name" value="PA14_dom"/>
</dbReference>
<dbReference type="PANTHER" id="PTHR46017:SF1">
    <property type="entry name" value="ALPHA-MANNOSIDASE 2C1"/>
    <property type="match status" value="1"/>
</dbReference>
<dbReference type="Pfam" id="PF17677">
    <property type="entry name" value="Glyco_hydro38C2"/>
    <property type="match status" value="1"/>
</dbReference>
<dbReference type="SUPFAM" id="SSF88713">
    <property type="entry name" value="Glycoside hydrolase/deacetylase"/>
    <property type="match status" value="1"/>
</dbReference>
<dbReference type="GO" id="GO:0046872">
    <property type="term" value="F:metal ion binding"/>
    <property type="evidence" value="ECO:0007669"/>
    <property type="project" value="UniProtKB-KW"/>
</dbReference>
<comment type="similarity">
    <text evidence="1">Belongs to the glycosyl hydrolase 38 family.</text>
</comment>
<dbReference type="Gene3D" id="2.60.40.1180">
    <property type="entry name" value="Golgi alpha-mannosidase II"/>
    <property type="match status" value="1"/>
</dbReference>
<dbReference type="InterPro" id="IPR027291">
    <property type="entry name" value="Glyco_hydro_38_N_sf"/>
</dbReference>
<dbReference type="SUPFAM" id="SSF56988">
    <property type="entry name" value="Anthrax protective antigen"/>
    <property type="match status" value="1"/>
</dbReference>
<dbReference type="SUPFAM" id="SSF88688">
    <property type="entry name" value="Families 57/38 glycoside transferase middle domain"/>
    <property type="match status" value="1"/>
</dbReference>
<dbReference type="SMART" id="SM00758">
    <property type="entry name" value="PA14"/>
    <property type="match status" value="1"/>
</dbReference>
<dbReference type="SMART" id="SM00872">
    <property type="entry name" value="Alpha-mann_mid"/>
    <property type="match status" value="1"/>
</dbReference>
<dbReference type="Pfam" id="PF01074">
    <property type="entry name" value="Glyco_hydro_38N"/>
    <property type="match status" value="1"/>
</dbReference>
<dbReference type="GO" id="GO:0030246">
    <property type="term" value="F:carbohydrate binding"/>
    <property type="evidence" value="ECO:0007669"/>
    <property type="project" value="InterPro"/>
</dbReference>
<evidence type="ECO:0000256" key="1">
    <source>
        <dbReference type="ARBA" id="ARBA00009792"/>
    </source>
</evidence>
<dbReference type="PANTHER" id="PTHR46017">
    <property type="entry name" value="ALPHA-MANNOSIDASE 2C1"/>
    <property type="match status" value="1"/>
</dbReference>
<dbReference type="InterPro" id="IPR059177">
    <property type="entry name" value="GH29D-like_dom"/>
</dbReference>
<protein>
    <submittedName>
        <fullName evidence="6">Chitobiase/beta-hexosaminidase C-terminal domain-containing protein</fullName>
    </submittedName>
</protein>
<evidence type="ECO:0000259" key="5">
    <source>
        <dbReference type="PROSITE" id="PS51820"/>
    </source>
</evidence>
<evidence type="ECO:0000313" key="7">
    <source>
        <dbReference type="Proteomes" id="UP000748308"/>
    </source>
</evidence>
<dbReference type="Gene3D" id="3.90.182.10">
    <property type="entry name" value="Toxin - Anthrax Protective Antigen,domain 1"/>
    <property type="match status" value="1"/>
</dbReference>
<proteinExistence type="inferred from homology"/>
<dbReference type="Pfam" id="PF07691">
    <property type="entry name" value="PA14"/>
    <property type="match status" value="1"/>
</dbReference>
<dbReference type="Pfam" id="PF13290">
    <property type="entry name" value="CHB_HEX_C_1"/>
    <property type="match status" value="1"/>
</dbReference>
<dbReference type="InterPro" id="IPR015341">
    <property type="entry name" value="Glyco_hydro_38_cen"/>
</dbReference>
<dbReference type="Gene3D" id="2.70.98.30">
    <property type="entry name" value="Golgi alpha-mannosidase II, domain 4"/>
    <property type="match status" value="1"/>
</dbReference>
<dbReference type="Pfam" id="PF09261">
    <property type="entry name" value="Alpha-mann_mid"/>
    <property type="match status" value="1"/>
</dbReference>
<dbReference type="Gene3D" id="3.20.110.10">
    <property type="entry name" value="Glycoside hydrolase 38, N terminal domain"/>
    <property type="match status" value="1"/>
</dbReference>
<dbReference type="InterPro" id="IPR037524">
    <property type="entry name" value="PA14/GLEYA"/>
</dbReference>
<dbReference type="InterPro" id="IPR028995">
    <property type="entry name" value="Glyco_hydro_57/38_cen_sf"/>
</dbReference>
<dbReference type="EMBL" id="VGIY01000089">
    <property type="protein sequence ID" value="MBM3317202.1"/>
    <property type="molecule type" value="Genomic_DNA"/>
</dbReference>
<dbReference type="InterPro" id="IPR011682">
    <property type="entry name" value="Glyco_hydro_38_C"/>
</dbReference>
<dbReference type="InterPro" id="IPR037094">
    <property type="entry name" value="Glyco_hydro_38_cen_sf"/>
</dbReference>
<dbReference type="InterPro" id="IPR013780">
    <property type="entry name" value="Glyco_hydro_b"/>
</dbReference>
<gene>
    <name evidence="6" type="ORF">FJY75_05070</name>
</gene>
<accession>A0A937XBA0</accession>
<dbReference type="GO" id="GO:0006013">
    <property type="term" value="P:mannose metabolic process"/>
    <property type="evidence" value="ECO:0007669"/>
    <property type="project" value="InterPro"/>
</dbReference>
<dbReference type="CDD" id="cd10789">
    <property type="entry name" value="GH38N_AMII_ER_cytosolic"/>
    <property type="match status" value="1"/>
</dbReference>
<dbReference type="Pfam" id="PF07748">
    <property type="entry name" value="Glyco_hydro_38C"/>
    <property type="match status" value="1"/>
</dbReference>
<dbReference type="InterPro" id="IPR041147">
    <property type="entry name" value="GH38_C"/>
</dbReference>
<sequence length="1364" mass="146418">MRAASIASGGFLLLALLLIGIPRPAEGTPPDPGVFDRPKLHTVATAHLDTQWRWTIRETIEEYIPATLRGNFALFDSFPHYTFSFEGAFRYMLIKEYYPAEYARLKAHVAAGRWRVAGSWVDAVDTNIPSPESLVRQTLYGNGYFWRELGVTSRDVFLPDCFGFGFALPSVAAHCGLTGFSTQKLGWGSAVGVPFDIGLWEGVDGSRLVAALNPGSYVSAIEGDLSADSLWLARARAQGELSGTPVAMRYFGVGDQGGAPGASSVDRLVRAIEGSGPLTVRSAASDQLARDLTAGLRDDLAAGLRPEIFRDRAAEPAVARLARLPLYRGEMLMTDHGAGCYTSQAAMKRWNRKNEQLADASERACVAAAWLGGLPYPREALRAAWVRFLWHQFHDDLTGTSIPEAYVYSWNDELLSLNEFAGLLGSGAGAVARALDTNVQGTPIVVFNPLSIRRRDIVQAAIELPGPVPAALRVHGPDGGETPAQILRASGRTAEILFQAELPSLGWAVYDVREAAAGADAAAEAPGATATGLMVSERGLENERYRVTLDFSGDIASILDKRSGRELLAGPLTLQLLEDEPAEWAAWEIDYDDLMAAPREVVGGPAWVRAIESGPVRVGLQVVRERAGSRFVQDIRLGAGDAGDMVTVELDLDWRTPATLLKAAFPLAVAGGAAEPAAPRATYDLGLGVIERGVNSPTLYEVPAQQWAELTAPGGDHGVAVLSDCRYGWDRPDAGTLRLSLVRTPRVNPGWRWVADQETQDLGRHRLTYALAGHSGDWRDGVVQLGERLNQPLIAFQAEKHAGSLGRSFSFARIAAAGNGGESAVAIRALKLAEETDEIVVRVQELHGRRQEQVRLAFARPVLQARELNGAEEPLAESAPVEEGVLAFHLAPFQLRTFAVRLAGPALRLSPPRALPLDLPYNVDGISRDDDRRDGDFDGRGRTLAGELLPAVLACGGIPFHTGSQAPGQRNVLACAGQRLALPAGDYDRLYLLAAAVDGDRPATFLIEAPGGDTLGVEQWIQDYAEPIGQWDNRLVAGGLVEDPAAITPAYIKRQPVGWVGTHRHSAAGTNEAYAFTYAFLHTLELPAGARAVVLPQDPGVRILAATIAHNPNDQARPAGALHDDAPLTVVRISAPLGAFVDSLAVSLSSPTPRATIHYTLDGSEPTPASALYKAPLRLTETTRVRARAYAEGYDPAHVAEASFARMTPRPATAAADLRPGLACRLYAGAWDRLPAFDQLASGTAAVLEEIGLPAGAPEVDFGLRGDGFLVVPRDGVYEFRLVSDDGSALWIDGRMLIDNDGLHGKQEVRGTTALQAGAHPLRLEFFQRGGDRVLELWVEGDGVPLQRVPGAWLWHRAPGEGGP</sequence>
<dbReference type="SUPFAM" id="SSF74650">
    <property type="entry name" value="Galactose mutarotase-like"/>
    <property type="match status" value="1"/>
</dbReference>